<comment type="caution">
    <text evidence="2">The sequence shown here is derived from an EMBL/GenBank/DDBJ whole genome shotgun (WGS) entry which is preliminary data.</text>
</comment>
<feature type="region of interest" description="Disordered" evidence="1">
    <location>
        <begin position="1"/>
        <end position="64"/>
    </location>
</feature>
<proteinExistence type="predicted"/>
<evidence type="ECO:0000313" key="3">
    <source>
        <dbReference type="Proteomes" id="UP001501319"/>
    </source>
</evidence>
<dbReference type="Proteomes" id="UP001501319">
    <property type="component" value="Unassembled WGS sequence"/>
</dbReference>
<feature type="compositionally biased region" description="Basic and acidic residues" evidence="1">
    <location>
        <begin position="33"/>
        <end position="47"/>
    </location>
</feature>
<sequence length="96" mass="10584">MLALGNPVLAATKVLAPEGPRVRETDGPQPPTREPRTREPRTREPLTREPPTSEVWKLEPGTGEVSVAGPLTLEVFGSCLRWDPVMTPSLTWCGRR</sequence>
<evidence type="ECO:0000256" key="1">
    <source>
        <dbReference type="SAM" id="MobiDB-lite"/>
    </source>
</evidence>
<gene>
    <name evidence="2" type="ORF">GCM10009744_48670</name>
</gene>
<evidence type="ECO:0000313" key="2">
    <source>
        <dbReference type="EMBL" id="GAA1651249.1"/>
    </source>
</evidence>
<protein>
    <submittedName>
        <fullName evidence="2">Uncharacterized protein</fullName>
    </submittedName>
</protein>
<reference evidence="2 3" key="1">
    <citation type="journal article" date="2019" name="Int. J. Syst. Evol. Microbiol.">
        <title>The Global Catalogue of Microorganisms (GCM) 10K type strain sequencing project: providing services to taxonomists for standard genome sequencing and annotation.</title>
        <authorList>
            <consortium name="The Broad Institute Genomics Platform"/>
            <consortium name="The Broad Institute Genome Sequencing Center for Infectious Disease"/>
            <person name="Wu L."/>
            <person name="Ma J."/>
        </authorList>
    </citation>
    <scope>NUCLEOTIDE SEQUENCE [LARGE SCALE GENOMIC DNA]</scope>
    <source>
        <strain evidence="2 3">JCM 14306</strain>
    </source>
</reference>
<dbReference type="EMBL" id="BAAANE010000008">
    <property type="protein sequence ID" value="GAA1651249.1"/>
    <property type="molecule type" value="Genomic_DNA"/>
</dbReference>
<name>A0ABN2FKF7_9ACTN</name>
<accession>A0ABN2FKF7</accession>
<keyword evidence="3" id="KW-1185">Reference proteome</keyword>
<organism evidence="2 3">
    <name type="scientific">Kribbella alba</name>
    <dbReference type="NCBI Taxonomy" id="190197"/>
    <lineage>
        <taxon>Bacteria</taxon>
        <taxon>Bacillati</taxon>
        <taxon>Actinomycetota</taxon>
        <taxon>Actinomycetes</taxon>
        <taxon>Propionibacteriales</taxon>
        <taxon>Kribbellaceae</taxon>
        <taxon>Kribbella</taxon>
    </lineage>
</organism>